<comment type="caution">
    <text evidence="1">The sequence shown here is derived from an EMBL/GenBank/DDBJ whole genome shotgun (WGS) entry which is preliminary data.</text>
</comment>
<name>A0A2N5TZ65_9BASI</name>
<keyword evidence="2" id="KW-1185">Reference proteome</keyword>
<reference evidence="1 2" key="1">
    <citation type="submission" date="2017-11" db="EMBL/GenBank/DDBJ databases">
        <title>De novo assembly and phasing of dikaryotic genomes from two isolates of Puccinia coronata f. sp. avenae, the causal agent of oat crown rust.</title>
        <authorList>
            <person name="Miller M.E."/>
            <person name="Zhang Y."/>
            <person name="Omidvar V."/>
            <person name="Sperschneider J."/>
            <person name="Schwessinger B."/>
            <person name="Raley C."/>
            <person name="Palmer J.M."/>
            <person name="Garnica D."/>
            <person name="Upadhyaya N."/>
            <person name="Rathjen J."/>
            <person name="Taylor J.M."/>
            <person name="Park R.F."/>
            <person name="Dodds P.N."/>
            <person name="Hirsch C.D."/>
            <person name="Kianian S.F."/>
            <person name="Figueroa M."/>
        </authorList>
    </citation>
    <scope>NUCLEOTIDE SEQUENCE [LARGE SCALE GENOMIC DNA]</scope>
    <source>
        <strain evidence="1">12NC29</strain>
    </source>
</reference>
<protein>
    <submittedName>
        <fullName evidence="1">Uncharacterized protein</fullName>
    </submittedName>
</protein>
<proteinExistence type="predicted"/>
<accession>A0A2N5TZ65</accession>
<dbReference type="Proteomes" id="UP000235388">
    <property type="component" value="Unassembled WGS sequence"/>
</dbReference>
<dbReference type="EMBL" id="PGCJ01000366">
    <property type="protein sequence ID" value="PLW30771.1"/>
    <property type="molecule type" value="Genomic_DNA"/>
</dbReference>
<sequence length="77" mass="8144">MNPMGSARAYSTFFLSRSLVTPDSTNRQPGSKGLELQGTRCAVIGTSCIVLGINTSYIVLGISTHTNYIVLGQFSSG</sequence>
<organism evidence="1 2">
    <name type="scientific">Puccinia coronata f. sp. avenae</name>
    <dbReference type="NCBI Taxonomy" id="200324"/>
    <lineage>
        <taxon>Eukaryota</taxon>
        <taxon>Fungi</taxon>
        <taxon>Dikarya</taxon>
        <taxon>Basidiomycota</taxon>
        <taxon>Pucciniomycotina</taxon>
        <taxon>Pucciniomycetes</taxon>
        <taxon>Pucciniales</taxon>
        <taxon>Pucciniaceae</taxon>
        <taxon>Puccinia</taxon>
    </lineage>
</organism>
<gene>
    <name evidence="1" type="ORF">PCANC_23893</name>
</gene>
<evidence type="ECO:0000313" key="1">
    <source>
        <dbReference type="EMBL" id="PLW30771.1"/>
    </source>
</evidence>
<evidence type="ECO:0000313" key="2">
    <source>
        <dbReference type="Proteomes" id="UP000235388"/>
    </source>
</evidence>
<dbReference type="AlphaFoldDB" id="A0A2N5TZ65"/>